<name>A0AAV4VAN1_CAEEX</name>
<feature type="compositionally biased region" description="Basic and acidic residues" evidence="1">
    <location>
        <begin position="22"/>
        <end position="34"/>
    </location>
</feature>
<gene>
    <name evidence="2" type="ORF">CEXT_285251</name>
</gene>
<comment type="caution">
    <text evidence="2">The sequence shown here is derived from an EMBL/GenBank/DDBJ whole genome shotgun (WGS) entry which is preliminary data.</text>
</comment>
<proteinExistence type="predicted"/>
<feature type="region of interest" description="Disordered" evidence="1">
    <location>
        <begin position="1"/>
        <end position="39"/>
    </location>
</feature>
<evidence type="ECO:0000313" key="3">
    <source>
        <dbReference type="Proteomes" id="UP001054945"/>
    </source>
</evidence>
<evidence type="ECO:0000256" key="1">
    <source>
        <dbReference type="SAM" id="MobiDB-lite"/>
    </source>
</evidence>
<dbReference type="EMBL" id="BPLR01014130">
    <property type="protein sequence ID" value="GIY66555.1"/>
    <property type="molecule type" value="Genomic_DNA"/>
</dbReference>
<accession>A0AAV4VAN1</accession>
<reference evidence="2 3" key="1">
    <citation type="submission" date="2021-06" db="EMBL/GenBank/DDBJ databases">
        <title>Caerostris extrusa draft genome.</title>
        <authorList>
            <person name="Kono N."/>
            <person name="Arakawa K."/>
        </authorList>
    </citation>
    <scope>NUCLEOTIDE SEQUENCE [LARGE SCALE GENOMIC DNA]</scope>
</reference>
<organism evidence="2 3">
    <name type="scientific">Caerostris extrusa</name>
    <name type="common">Bark spider</name>
    <name type="synonym">Caerostris bankana</name>
    <dbReference type="NCBI Taxonomy" id="172846"/>
    <lineage>
        <taxon>Eukaryota</taxon>
        <taxon>Metazoa</taxon>
        <taxon>Ecdysozoa</taxon>
        <taxon>Arthropoda</taxon>
        <taxon>Chelicerata</taxon>
        <taxon>Arachnida</taxon>
        <taxon>Araneae</taxon>
        <taxon>Araneomorphae</taxon>
        <taxon>Entelegynae</taxon>
        <taxon>Araneoidea</taxon>
        <taxon>Araneidae</taxon>
        <taxon>Caerostris</taxon>
    </lineage>
</organism>
<dbReference type="AlphaFoldDB" id="A0AAV4VAN1"/>
<keyword evidence="3" id="KW-1185">Reference proteome</keyword>
<evidence type="ECO:0000313" key="2">
    <source>
        <dbReference type="EMBL" id="GIY66555.1"/>
    </source>
</evidence>
<sequence>MVRDKSPCASWRKQKRRFTKMRQMEGGEDKDKMDVTTPPGVCQGHVSDFTVQGAKDFEVIIIIKAIIVME</sequence>
<dbReference type="Proteomes" id="UP001054945">
    <property type="component" value="Unassembled WGS sequence"/>
</dbReference>
<protein>
    <submittedName>
        <fullName evidence="2">Uncharacterized protein</fullName>
    </submittedName>
</protein>